<proteinExistence type="predicted"/>
<reference evidence="1 2" key="1">
    <citation type="journal article" date="2010" name="Stand. Genomic Sci.">
        <title>Complete genome sequence of Haliangium ochraceum type strain (SMP-2).</title>
        <authorList>
            <consortium name="US DOE Joint Genome Institute (JGI-PGF)"/>
            <person name="Ivanova N."/>
            <person name="Daum C."/>
            <person name="Lang E."/>
            <person name="Abt B."/>
            <person name="Kopitz M."/>
            <person name="Saunders E."/>
            <person name="Lapidus A."/>
            <person name="Lucas S."/>
            <person name="Glavina Del Rio T."/>
            <person name="Nolan M."/>
            <person name="Tice H."/>
            <person name="Copeland A."/>
            <person name="Cheng J.F."/>
            <person name="Chen F."/>
            <person name="Bruce D."/>
            <person name="Goodwin L."/>
            <person name="Pitluck S."/>
            <person name="Mavromatis K."/>
            <person name="Pati A."/>
            <person name="Mikhailova N."/>
            <person name="Chen A."/>
            <person name="Palaniappan K."/>
            <person name="Land M."/>
            <person name="Hauser L."/>
            <person name="Chang Y.J."/>
            <person name="Jeffries C.D."/>
            <person name="Detter J.C."/>
            <person name="Brettin T."/>
            <person name="Rohde M."/>
            <person name="Goker M."/>
            <person name="Bristow J."/>
            <person name="Markowitz V."/>
            <person name="Eisen J.A."/>
            <person name="Hugenholtz P."/>
            <person name="Kyrpides N.C."/>
            <person name="Klenk H.P."/>
        </authorList>
    </citation>
    <scope>NUCLEOTIDE SEQUENCE [LARGE SCALE GENOMIC DNA]</scope>
    <source>
        <strain evidence="2">DSM 14365 / CIP 107738 / JCM 11303 / AJ 13395 / SMP-2</strain>
    </source>
</reference>
<evidence type="ECO:0000313" key="1">
    <source>
        <dbReference type="EMBL" id="ACY12895.1"/>
    </source>
</evidence>
<evidence type="ECO:0000313" key="2">
    <source>
        <dbReference type="Proteomes" id="UP000001880"/>
    </source>
</evidence>
<dbReference type="STRING" id="502025.Hoch_0254"/>
<evidence type="ECO:0008006" key="3">
    <source>
        <dbReference type="Google" id="ProtNLM"/>
    </source>
</evidence>
<dbReference type="SUPFAM" id="SSF103196">
    <property type="entry name" value="Roadblock/LC7 domain"/>
    <property type="match status" value="1"/>
</dbReference>
<dbReference type="AlphaFoldDB" id="D0LHN3"/>
<accession>D0LHN3</accession>
<dbReference type="Proteomes" id="UP000001880">
    <property type="component" value="Chromosome"/>
</dbReference>
<dbReference type="Gene3D" id="3.30.450.30">
    <property type="entry name" value="Dynein light chain 2a, cytoplasmic"/>
    <property type="match status" value="1"/>
</dbReference>
<sequence>MFKEQIQKVVDALGNGYGGIIMGLDGIAVDSYVRDSGGFDINIVTMEFSFILTQVTKAAETLKIGGLEELVVKAEQLVLVMRMINEQYFLAVALPPDGNLGKCRFLMRLTAPKLLSELI</sequence>
<organism evidence="1 2">
    <name type="scientific">Haliangium ochraceum (strain DSM 14365 / JCM 11303 / SMP-2)</name>
    <dbReference type="NCBI Taxonomy" id="502025"/>
    <lineage>
        <taxon>Bacteria</taxon>
        <taxon>Pseudomonadati</taxon>
        <taxon>Myxococcota</taxon>
        <taxon>Polyangia</taxon>
        <taxon>Haliangiales</taxon>
        <taxon>Kofleriaceae</taxon>
        <taxon>Haliangium</taxon>
    </lineage>
</organism>
<keyword evidence="2" id="KW-1185">Reference proteome</keyword>
<dbReference type="HOGENOM" id="CLU_161433_1_0_7"/>
<dbReference type="eggNOG" id="COG2018">
    <property type="taxonomic scope" value="Bacteria"/>
</dbReference>
<protein>
    <recommendedName>
        <fullName evidence="3">Roadblock/LC7 family protein</fullName>
    </recommendedName>
</protein>
<name>D0LHN3_HALO1</name>
<gene>
    <name evidence="1" type="ordered locus">Hoch_0254</name>
</gene>
<dbReference type="KEGG" id="hoh:Hoch_0254"/>
<dbReference type="EMBL" id="CP001804">
    <property type="protein sequence ID" value="ACY12895.1"/>
    <property type="molecule type" value="Genomic_DNA"/>
</dbReference>
<dbReference type="OrthoDB" id="5513490at2"/>
<dbReference type="RefSeq" id="WP_012825522.1">
    <property type="nucleotide sequence ID" value="NC_013440.1"/>
</dbReference>